<dbReference type="InterPro" id="IPR020783">
    <property type="entry name" value="Ribosomal_uL11_C"/>
</dbReference>
<evidence type="ECO:0000256" key="4">
    <source>
        <dbReference type="RuleBase" id="RU003978"/>
    </source>
</evidence>
<evidence type="ECO:0000256" key="1">
    <source>
        <dbReference type="ARBA" id="ARBA00010537"/>
    </source>
</evidence>
<evidence type="ECO:0000259" key="6">
    <source>
        <dbReference type="Pfam" id="PF00298"/>
    </source>
</evidence>
<dbReference type="InterPro" id="IPR000911">
    <property type="entry name" value="Ribosomal_uL11"/>
</dbReference>
<dbReference type="OrthoDB" id="1091498at2759"/>
<feature type="domain" description="Large ribosomal subunit protein uL11 N-terminal" evidence="7">
    <location>
        <begin position="59"/>
        <end position="117"/>
    </location>
</feature>
<feature type="compositionally biased region" description="Polar residues" evidence="5">
    <location>
        <begin position="153"/>
        <end position="170"/>
    </location>
</feature>
<dbReference type="Proteomes" id="UP001152607">
    <property type="component" value="Unassembled WGS sequence"/>
</dbReference>
<comment type="similarity">
    <text evidence="1 4">Belongs to the universal ribosomal protein uL11 family.</text>
</comment>
<dbReference type="GO" id="GO:0006412">
    <property type="term" value="P:translation"/>
    <property type="evidence" value="ECO:0007669"/>
    <property type="project" value="InterPro"/>
</dbReference>
<reference evidence="8" key="1">
    <citation type="submission" date="2023-01" db="EMBL/GenBank/DDBJ databases">
        <authorList>
            <person name="Van Ghelder C."/>
            <person name="Rancurel C."/>
        </authorList>
    </citation>
    <scope>NUCLEOTIDE SEQUENCE</scope>
    <source>
        <strain evidence="8">CNCM I-4278</strain>
    </source>
</reference>
<dbReference type="Pfam" id="PF03946">
    <property type="entry name" value="Ribosomal_L11_N"/>
    <property type="match status" value="1"/>
</dbReference>
<keyword evidence="2 4" id="KW-0689">Ribosomal protein</keyword>
<evidence type="ECO:0000313" key="9">
    <source>
        <dbReference type="Proteomes" id="UP001152607"/>
    </source>
</evidence>
<dbReference type="GO" id="GO:0070180">
    <property type="term" value="F:large ribosomal subunit rRNA binding"/>
    <property type="evidence" value="ECO:0007669"/>
    <property type="project" value="TreeGrafter"/>
</dbReference>
<evidence type="ECO:0000313" key="8">
    <source>
        <dbReference type="EMBL" id="CAI6334959.1"/>
    </source>
</evidence>
<dbReference type="Pfam" id="PF00298">
    <property type="entry name" value="Ribosomal_L11"/>
    <property type="match status" value="1"/>
</dbReference>
<accession>A0A9W4UFV5</accession>
<name>A0A9W4UFV5_9PLEO</name>
<dbReference type="SMART" id="SM00649">
    <property type="entry name" value="RL11"/>
    <property type="match status" value="1"/>
</dbReference>
<dbReference type="HAMAP" id="MF_00736">
    <property type="entry name" value="Ribosomal_uL11"/>
    <property type="match status" value="1"/>
</dbReference>
<dbReference type="Gene3D" id="1.10.10.250">
    <property type="entry name" value="Ribosomal protein L11, C-terminal domain"/>
    <property type="match status" value="1"/>
</dbReference>
<dbReference type="InterPro" id="IPR006519">
    <property type="entry name" value="Ribosomal_uL11_bac-typ"/>
</dbReference>
<evidence type="ECO:0008006" key="10">
    <source>
        <dbReference type="Google" id="ProtNLM"/>
    </source>
</evidence>
<feature type="domain" description="Large ribosomal subunit protein uL11 C-terminal" evidence="6">
    <location>
        <begin position="122"/>
        <end position="222"/>
    </location>
</feature>
<evidence type="ECO:0000256" key="3">
    <source>
        <dbReference type="ARBA" id="ARBA00023274"/>
    </source>
</evidence>
<dbReference type="SUPFAM" id="SSF54747">
    <property type="entry name" value="Ribosomal L11/L12e N-terminal domain"/>
    <property type="match status" value="1"/>
</dbReference>
<dbReference type="GO" id="GO:0005762">
    <property type="term" value="C:mitochondrial large ribosomal subunit"/>
    <property type="evidence" value="ECO:0007669"/>
    <property type="project" value="TreeGrafter"/>
</dbReference>
<dbReference type="EMBL" id="CAOQHR010000005">
    <property type="protein sequence ID" value="CAI6334959.1"/>
    <property type="molecule type" value="Genomic_DNA"/>
</dbReference>
<comment type="caution">
    <text evidence="8">The sequence shown here is derived from an EMBL/GenBank/DDBJ whole genome shotgun (WGS) entry which is preliminary data.</text>
</comment>
<keyword evidence="9" id="KW-1185">Reference proteome</keyword>
<feature type="region of interest" description="Disordered" evidence="5">
    <location>
        <begin position="144"/>
        <end position="173"/>
    </location>
</feature>
<evidence type="ECO:0000259" key="7">
    <source>
        <dbReference type="Pfam" id="PF03946"/>
    </source>
</evidence>
<dbReference type="Gene3D" id="3.30.1550.10">
    <property type="entry name" value="Ribosomal protein L11/L12, N-terminal domain"/>
    <property type="match status" value="1"/>
</dbReference>
<dbReference type="CDD" id="cd00349">
    <property type="entry name" value="Ribosomal_L11"/>
    <property type="match status" value="1"/>
</dbReference>
<dbReference type="InterPro" id="IPR036796">
    <property type="entry name" value="Ribosomal_uL11_N_sf"/>
</dbReference>
<dbReference type="PANTHER" id="PTHR11661:SF1">
    <property type="entry name" value="LARGE RIBOSOMAL SUBUNIT PROTEIN UL11M"/>
    <property type="match status" value="1"/>
</dbReference>
<proteinExistence type="inferred from homology"/>
<gene>
    <name evidence="8" type="ORF">PDIGIT_LOCUS8034</name>
</gene>
<dbReference type="SUPFAM" id="SSF46906">
    <property type="entry name" value="Ribosomal protein L11, C-terminal domain"/>
    <property type="match status" value="1"/>
</dbReference>
<dbReference type="NCBIfam" id="TIGR01632">
    <property type="entry name" value="L11_bact"/>
    <property type="match status" value="1"/>
</dbReference>
<protein>
    <recommendedName>
        <fullName evidence="10">Ribosomal protein L11</fullName>
    </recommendedName>
</protein>
<sequence length="224" mass="23559">MFSTSVICWRTYSARSPEYHFSTPVAAEDARALTSELCSYIPASSLTMAKRALPKEQMVKLIVGAGQASPSPPVGPALGSKGVKSMDFCKEFNARTAQYITGTPIPALITVRPDRSFHFQIRTPPTATMLLTAAGAPMSKSKVRGAGNVPGPMNNQEGQKGKTSNGSPTNGHAAFGTVGTVSLKHVYEIARIKQSESRLKGLSLEGLARSVVGQAASLGVVVVP</sequence>
<dbReference type="FunFam" id="3.30.1550.10:FF:000004">
    <property type="entry name" value="Mitochondrial 54S ribosomal protein YmL19"/>
    <property type="match status" value="1"/>
</dbReference>
<dbReference type="PANTHER" id="PTHR11661">
    <property type="entry name" value="60S RIBOSOMAL PROTEIN L12"/>
    <property type="match status" value="1"/>
</dbReference>
<evidence type="ECO:0000256" key="5">
    <source>
        <dbReference type="SAM" id="MobiDB-lite"/>
    </source>
</evidence>
<organism evidence="8 9">
    <name type="scientific">Periconia digitata</name>
    <dbReference type="NCBI Taxonomy" id="1303443"/>
    <lineage>
        <taxon>Eukaryota</taxon>
        <taxon>Fungi</taxon>
        <taxon>Dikarya</taxon>
        <taxon>Ascomycota</taxon>
        <taxon>Pezizomycotina</taxon>
        <taxon>Dothideomycetes</taxon>
        <taxon>Pleosporomycetidae</taxon>
        <taxon>Pleosporales</taxon>
        <taxon>Massarineae</taxon>
        <taxon>Periconiaceae</taxon>
        <taxon>Periconia</taxon>
    </lineage>
</organism>
<dbReference type="InterPro" id="IPR020784">
    <property type="entry name" value="Ribosomal_uL11_N"/>
</dbReference>
<dbReference type="AlphaFoldDB" id="A0A9W4UFV5"/>
<dbReference type="GO" id="GO:0003735">
    <property type="term" value="F:structural constituent of ribosome"/>
    <property type="evidence" value="ECO:0007669"/>
    <property type="project" value="InterPro"/>
</dbReference>
<evidence type="ECO:0000256" key="2">
    <source>
        <dbReference type="ARBA" id="ARBA00022980"/>
    </source>
</evidence>
<dbReference type="InterPro" id="IPR036769">
    <property type="entry name" value="Ribosomal_uL11_C_sf"/>
</dbReference>
<keyword evidence="3 4" id="KW-0687">Ribonucleoprotein</keyword>